<dbReference type="GO" id="GO:0048364">
    <property type="term" value="P:root development"/>
    <property type="evidence" value="ECO:0007669"/>
    <property type="project" value="InterPro"/>
</dbReference>
<comment type="caution">
    <text evidence="10">The sequence shown here is derived from an EMBL/GenBank/DDBJ whole genome shotgun (WGS) entry which is preliminary data.</text>
</comment>
<evidence type="ECO:0000313" key="11">
    <source>
        <dbReference type="Proteomes" id="UP001187192"/>
    </source>
</evidence>
<keyword evidence="3" id="KW-0052">Apoplast</keyword>
<evidence type="ECO:0000256" key="6">
    <source>
        <dbReference type="ARBA" id="ARBA00022729"/>
    </source>
</evidence>
<proteinExistence type="inferred from homology"/>
<dbReference type="GO" id="GO:0006995">
    <property type="term" value="P:cellular response to nitrogen starvation"/>
    <property type="evidence" value="ECO:0007669"/>
    <property type="project" value="UniProtKB-ARBA"/>
</dbReference>
<dbReference type="AlphaFoldDB" id="A0AA87Z5R7"/>
<evidence type="ECO:0000256" key="4">
    <source>
        <dbReference type="ARBA" id="ARBA00022525"/>
    </source>
</evidence>
<protein>
    <recommendedName>
        <fullName evidence="12">Transmembrane protein</fullName>
    </recommendedName>
</protein>
<dbReference type="InterPro" id="IPR033250">
    <property type="entry name" value="CEP"/>
</dbReference>
<evidence type="ECO:0000256" key="2">
    <source>
        <dbReference type="ARBA" id="ARBA00008963"/>
    </source>
</evidence>
<gene>
    <name evidence="10" type="ORF">TIFTF001_002660</name>
</gene>
<evidence type="ECO:0008006" key="12">
    <source>
        <dbReference type="Google" id="ProtNLM"/>
    </source>
</evidence>
<feature type="chain" id="PRO_5041718895" description="Transmembrane protein" evidence="9">
    <location>
        <begin position="30"/>
        <end position="109"/>
    </location>
</feature>
<evidence type="ECO:0000256" key="8">
    <source>
        <dbReference type="SAM" id="MobiDB-lite"/>
    </source>
</evidence>
<evidence type="ECO:0000256" key="9">
    <source>
        <dbReference type="SAM" id="SignalP"/>
    </source>
</evidence>
<dbReference type="PANTHER" id="PTHR33348:SF40">
    <property type="entry name" value="PRECURSOR OF CEP3"/>
    <property type="match status" value="1"/>
</dbReference>
<comment type="subcellular location">
    <subcellularLocation>
        <location evidence="1">Secreted</location>
        <location evidence="1">Extracellular space</location>
        <location evidence="1">Apoplast</location>
    </subcellularLocation>
</comment>
<keyword evidence="11" id="KW-1185">Reference proteome</keyword>
<dbReference type="PANTHER" id="PTHR33348">
    <property type="entry name" value="PRECURSOR OF CEP5"/>
    <property type="match status" value="1"/>
</dbReference>
<feature type="signal peptide" evidence="9">
    <location>
        <begin position="1"/>
        <end position="29"/>
    </location>
</feature>
<keyword evidence="7" id="KW-0379">Hydroxylation</keyword>
<evidence type="ECO:0000256" key="5">
    <source>
        <dbReference type="ARBA" id="ARBA00022702"/>
    </source>
</evidence>
<dbReference type="GO" id="GO:0048046">
    <property type="term" value="C:apoplast"/>
    <property type="evidence" value="ECO:0007669"/>
    <property type="project" value="UniProtKB-SubCell"/>
</dbReference>
<keyword evidence="6 9" id="KW-0732">Signal</keyword>
<dbReference type="GO" id="GO:1902025">
    <property type="term" value="P:nitrate import"/>
    <property type="evidence" value="ECO:0007669"/>
    <property type="project" value="TreeGrafter"/>
</dbReference>
<feature type="region of interest" description="Disordered" evidence="8">
    <location>
        <begin position="68"/>
        <end position="109"/>
    </location>
</feature>
<evidence type="ECO:0000256" key="7">
    <source>
        <dbReference type="ARBA" id="ARBA00023278"/>
    </source>
</evidence>
<dbReference type="Proteomes" id="UP001187192">
    <property type="component" value="Unassembled WGS sequence"/>
</dbReference>
<dbReference type="GO" id="GO:2000280">
    <property type="term" value="P:regulation of root development"/>
    <property type="evidence" value="ECO:0007669"/>
    <property type="project" value="TreeGrafter"/>
</dbReference>
<dbReference type="GO" id="GO:0005179">
    <property type="term" value="F:hormone activity"/>
    <property type="evidence" value="ECO:0007669"/>
    <property type="project" value="UniProtKB-KW"/>
</dbReference>
<comment type="similarity">
    <text evidence="2">Belongs to the C-terminally encoded plant signaling peptide (CEP) family.</text>
</comment>
<keyword evidence="5" id="KW-0372">Hormone</keyword>
<reference evidence="10" key="1">
    <citation type="submission" date="2023-07" db="EMBL/GenBank/DDBJ databases">
        <title>draft genome sequence of fig (Ficus carica).</title>
        <authorList>
            <person name="Takahashi T."/>
            <person name="Nishimura K."/>
        </authorList>
    </citation>
    <scope>NUCLEOTIDE SEQUENCE</scope>
</reference>
<sequence>MASNMSSFFTSLFLLLLIFIQGIIPCIHGRPLNLGESNELHLNETKIVGNFNADIQAEIGTNEESFAIASPSDGVNTGVSPPPPPGHDTSDFRPTAPRHSPGIGHSVHN</sequence>
<accession>A0AA87Z5R7</accession>
<dbReference type="EMBL" id="BTGU01000002">
    <property type="protein sequence ID" value="GMN30033.1"/>
    <property type="molecule type" value="Genomic_DNA"/>
</dbReference>
<evidence type="ECO:0000256" key="3">
    <source>
        <dbReference type="ARBA" id="ARBA00022523"/>
    </source>
</evidence>
<evidence type="ECO:0000256" key="1">
    <source>
        <dbReference type="ARBA" id="ARBA00004271"/>
    </source>
</evidence>
<dbReference type="GO" id="GO:1901371">
    <property type="term" value="P:regulation of leaf morphogenesis"/>
    <property type="evidence" value="ECO:0007669"/>
    <property type="project" value="TreeGrafter"/>
</dbReference>
<organism evidence="10 11">
    <name type="scientific">Ficus carica</name>
    <name type="common">Common fig</name>
    <dbReference type="NCBI Taxonomy" id="3494"/>
    <lineage>
        <taxon>Eukaryota</taxon>
        <taxon>Viridiplantae</taxon>
        <taxon>Streptophyta</taxon>
        <taxon>Embryophyta</taxon>
        <taxon>Tracheophyta</taxon>
        <taxon>Spermatophyta</taxon>
        <taxon>Magnoliopsida</taxon>
        <taxon>eudicotyledons</taxon>
        <taxon>Gunneridae</taxon>
        <taxon>Pentapetalae</taxon>
        <taxon>rosids</taxon>
        <taxon>fabids</taxon>
        <taxon>Rosales</taxon>
        <taxon>Moraceae</taxon>
        <taxon>Ficeae</taxon>
        <taxon>Ficus</taxon>
    </lineage>
</organism>
<evidence type="ECO:0000313" key="10">
    <source>
        <dbReference type="EMBL" id="GMN30033.1"/>
    </source>
</evidence>
<name>A0AA87Z5R7_FICCA</name>
<keyword evidence="4" id="KW-0964">Secreted</keyword>